<evidence type="ECO:0000256" key="3">
    <source>
        <dbReference type="ARBA" id="ARBA00023163"/>
    </source>
</evidence>
<dbReference type="GO" id="GO:0000124">
    <property type="term" value="C:SAGA complex"/>
    <property type="evidence" value="ECO:0007669"/>
    <property type="project" value="TreeGrafter"/>
</dbReference>
<keyword evidence="3" id="KW-0804">Transcription</keyword>
<dbReference type="GO" id="GO:0003712">
    <property type="term" value="F:transcription coregulator activity"/>
    <property type="evidence" value="ECO:0007669"/>
    <property type="project" value="TreeGrafter"/>
</dbReference>
<proteinExistence type="predicted"/>
<dbReference type="GO" id="GO:0005634">
    <property type="term" value="C:nucleus"/>
    <property type="evidence" value="ECO:0007669"/>
    <property type="project" value="UniProtKB-SubCell"/>
</dbReference>
<organism evidence="6 7">
    <name type="scientific">Gonapodya prolifera (strain JEL478)</name>
    <name type="common">Monoblepharis prolifera</name>
    <dbReference type="NCBI Taxonomy" id="1344416"/>
    <lineage>
        <taxon>Eukaryota</taxon>
        <taxon>Fungi</taxon>
        <taxon>Fungi incertae sedis</taxon>
        <taxon>Chytridiomycota</taxon>
        <taxon>Chytridiomycota incertae sedis</taxon>
        <taxon>Monoblepharidomycetes</taxon>
        <taxon>Monoblepharidales</taxon>
        <taxon>Gonapodyaceae</taxon>
        <taxon>Gonapodya</taxon>
    </lineage>
</organism>
<protein>
    <submittedName>
        <fullName evidence="6">Uncharacterized protein</fullName>
    </submittedName>
</protein>
<dbReference type="EMBL" id="KQ965767">
    <property type="protein sequence ID" value="KXS14701.1"/>
    <property type="molecule type" value="Genomic_DNA"/>
</dbReference>
<evidence type="ECO:0000256" key="1">
    <source>
        <dbReference type="ARBA" id="ARBA00004123"/>
    </source>
</evidence>
<name>A0A139AD26_GONPJ</name>
<evidence type="ECO:0000256" key="5">
    <source>
        <dbReference type="SAM" id="MobiDB-lite"/>
    </source>
</evidence>
<keyword evidence="2" id="KW-0805">Transcription regulation</keyword>
<evidence type="ECO:0000313" key="7">
    <source>
        <dbReference type="Proteomes" id="UP000070544"/>
    </source>
</evidence>
<dbReference type="PANTHER" id="PTHR11380">
    <property type="entry name" value="TRANSCRIPTION INITIATION FACTOR TFIID/SUPT3-RELATED"/>
    <property type="match status" value="1"/>
</dbReference>
<dbReference type="Proteomes" id="UP000070544">
    <property type="component" value="Unassembled WGS sequence"/>
</dbReference>
<dbReference type="AlphaFoldDB" id="A0A139AD26"/>
<evidence type="ECO:0000256" key="2">
    <source>
        <dbReference type="ARBA" id="ARBA00023015"/>
    </source>
</evidence>
<gene>
    <name evidence="6" type="ORF">M427DRAFT_57362</name>
</gene>
<feature type="region of interest" description="Disordered" evidence="5">
    <location>
        <begin position="111"/>
        <end position="144"/>
    </location>
</feature>
<dbReference type="InterPro" id="IPR003195">
    <property type="entry name" value="TFIID_TAF13"/>
</dbReference>
<evidence type="ECO:0000256" key="4">
    <source>
        <dbReference type="ARBA" id="ARBA00023242"/>
    </source>
</evidence>
<reference evidence="6 7" key="1">
    <citation type="journal article" date="2015" name="Genome Biol. Evol.">
        <title>Phylogenomic analyses indicate that early fungi evolved digesting cell walls of algal ancestors of land plants.</title>
        <authorList>
            <person name="Chang Y."/>
            <person name="Wang S."/>
            <person name="Sekimoto S."/>
            <person name="Aerts A.L."/>
            <person name="Choi C."/>
            <person name="Clum A."/>
            <person name="LaButti K.M."/>
            <person name="Lindquist E.A."/>
            <person name="Yee Ngan C."/>
            <person name="Ohm R.A."/>
            <person name="Salamov A.A."/>
            <person name="Grigoriev I.V."/>
            <person name="Spatafora J.W."/>
            <person name="Berbee M.L."/>
        </authorList>
    </citation>
    <scope>NUCLEOTIDE SEQUENCE [LARGE SCALE GENOMIC DNA]</scope>
    <source>
        <strain evidence="6 7">JEL478</strain>
    </source>
</reference>
<dbReference type="GO" id="GO:0006366">
    <property type="term" value="P:transcription by RNA polymerase II"/>
    <property type="evidence" value="ECO:0007669"/>
    <property type="project" value="InterPro"/>
</dbReference>
<dbReference type="PANTHER" id="PTHR11380:SF16">
    <property type="entry name" value="TRANSCRIPTION INITIATION PROTEIN SPT3 HOMOLOG"/>
    <property type="match status" value="1"/>
</dbReference>
<feature type="non-terminal residue" evidence="6">
    <location>
        <position position="1"/>
    </location>
</feature>
<evidence type="ECO:0000313" key="6">
    <source>
        <dbReference type="EMBL" id="KXS14701.1"/>
    </source>
</evidence>
<comment type="subcellular location">
    <subcellularLocation>
        <location evidence="1">Nucleus</location>
    </subcellularLocation>
</comment>
<keyword evidence="7" id="KW-1185">Reference proteome</keyword>
<keyword evidence="4" id="KW-0539">Nucleus</keyword>
<sequence length="164" mass="18740">GTAEENPLAVPAAGLAVPVTSFRKRRVKFSWDLLAPYQDVLGEEEYDDDEDMLQAYEEQLARLKKADEMTRSMTQEEYMYYSECRQASFTYKKLKRFHDWSGLAVVRKEGNERGTGPGFAEGSTSIVRNDGPFQAPPEQERPLEPTHVHEAFRRMQRFGADGVV</sequence>
<dbReference type="OrthoDB" id="66982at2759"/>
<dbReference type="STRING" id="1344416.A0A139AD26"/>
<accession>A0A139AD26</accession>